<feature type="region of interest" description="Disordered" evidence="2">
    <location>
        <begin position="1"/>
        <end position="44"/>
    </location>
</feature>
<evidence type="ECO:0000313" key="5">
    <source>
        <dbReference type="Proteomes" id="UP000289323"/>
    </source>
</evidence>
<feature type="compositionally biased region" description="Low complexity" evidence="2">
    <location>
        <begin position="21"/>
        <end position="38"/>
    </location>
</feature>
<gene>
    <name evidence="4" type="ORF">TT172_LOCUS3340</name>
</gene>
<protein>
    <submittedName>
        <fullName evidence="4">Fbc9ecfc-8ea8-4fe2-9d4d-c5690a670ded</fullName>
    </submittedName>
</protein>
<dbReference type="AlphaFoldDB" id="A0A3S5CWH1"/>
<evidence type="ECO:0000259" key="3">
    <source>
        <dbReference type="Pfam" id="PF09811"/>
    </source>
</evidence>
<feature type="compositionally biased region" description="Low complexity" evidence="2">
    <location>
        <begin position="134"/>
        <end position="151"/>
    </location>
</feature>
<evidence type="ECO:0000256" key="2">
    <source>
        <dbReference type="SAM" id="MobiDB-lite"/>
    </source>
</evidence>
<proteinExistence type="inferred from homology"/>
<dbReference type="Proteomes" id="UP000289323">
    <property type="component" value="Unassembled WGS sequence"/>
</dbReference>
<organism evidence="4 5">
    <name type="scientific">Thermothielavioides terrestris</name>
    <dbReference type="NCBI Taxonomy" id="2587410"/>
    <lineage>
        <taxon>Eukaryota</taxon>
        <taxon>Fungi</taxon>
        <taxon>Dikarya</taxon>
        <taxon>Ascomycota</taxon>
        <taxon>Pezizomycotina</taxon>
        <taxon>Sordariomycetes</taxon>
        <taxon>Sordariomycetidae</taxon>
        <taxon>Sordariales</taxon>
        <taxon>Chaetomiaceae</taxon>
        <taxon>Thermothielavioides</taxon>
    </lineage>
</organism>
<dbReference type="EMBL" id="OUUZ01000008">
    <property type="protein sequence ID" value="SPQ20921.1"/>
    <property type="molecule type" value="Genomic_DNA"/>
</dbReference>
<evidence type="ECO:0000313" key="4">
    <source>
        <dbReference type="EMBL" id="SPQ20921.1"/>
    </source>
</evidence>
<evidence type="ECO:0000256" key="1">
    <source>
        <dbReference type="ARBA" id="ARBA00038090"/>
    </source>
</evidence>
<feature type="compositionally biased region" description="Gly residues" evidence="2">
    <location>
        <begin position="242"/>
        <end position="268"/>
    </location>
</feature>
<accession>A0A3S5CWH1</accession>
<feature type="compositionally biased region" description="Basic and acidic residues" evidence="2">
    <location>
        <begin position="230"/>
        <end position="239"/>
    </location>
</feature>
<name>A0A3S5CWH1_9PEZI</name>
<comment type="similarity">
    <text evidence="1">Belongs to the LTO1 family.</text>
</comment>
<feature type="region of interest" description="Disordered" evidence="2">
    <location>
        <begin position="230"/>
        <end position="268"/>
    </location>
</feature>
<dbReference type="Pfam" id="PF09811">
    <property type="entry name" value="Yae1_N"/>
    <property type="match status" value="1"/>
</dbReference>
<dbReference type="InterPro" id="IPR019191">
    <property type="entry name" value="Essential_protein_Yae1_N"/>
</dbReference>
<feature type="domain" description="Essential protein Yae1 N-terminal" evidence="3">
    <location>
        <begin position="62"/>
        <end position="100"/>
    </location>
</feature>
<dbReference type="InterPro" id="IPR052436">
    <property type="entry name" value="LTO1_adapter"/>
</dbReference>
<dbReference type="PANTHER" id="PTHR28532:SF1">
    <property type="entry name" value="ORAL CANCER OVEREXPRESSED 1"/>
    <property type="match status" value="1"/>
</dbReference>
<dbReference type="PANTHER" id="PTHR28532">
    <property type="entry name" value="GEO13458P1"/>
    <property type="match status" value="1"/>
</dbReference>
<sequence>MATTAANPPPSLFKPTTTEAPATISTSTEDTTNTTAENPEADADADPFDALLTLEDQFYSQGYAEGLADGEAAGRAEGRQLGLERGFAKFVESGRLQGRAIVWANRVRLSRAQGLAQTQRQAPIFSPSSGGGASSSSSSSPGEGTAAATSAGPGGVARTEGGDSEETAEAAKAELPPLPDNARLAKHIAALYALAETESLSTENTDEAVDEFDDRLRRAQGRAKVIERMVGENGWEGRKGAARGGGDGNGNGNGNGNENGRGPGAGVE</sequence>
<reference evidence="4 5" key="1">
    <citation type="submission" date="2018-04" db="EMBL/GenBank/DDBJ databases">
        <authorList>
            <person name="Huttner S."/>
            <person name="Dainat J."/>
        </authorList>
    </citation>
    <scope>NUCLEOTIDE SEQUENCE [LARGE SCALE GENOMIC DNA]</scope>
</reference>
<feature type="region of interest" description="Disordered" evidence="2">
    <location>
        <begin position="113"/>
        <end position="180"/>
    </location>
</feature>